<dbReference type="EMBL" id="JANCMU010000007">
    <property type="protein sequence ID" value="MDG4946798.1"/>
    <property type="molecule type" value="Genomic_DNA"/>
</dbReference>
<evidence type="ECO:0000256" key="1">
    <source>
        <dbReference type="ARBA" id="ARBA00007613"/>
    </source>
</evidence>
<dbReference type="Gene3D" id="1.20.1600.10">
    <property type="entry name" value="Outer membrane efflux proteins (OEP)"/>
    <property type="match status" value="1"/>
</dbReference>
<keyword evidence="2" id="KW-0175">Coiled coil</keyword>
<keyword evidence="5" id="KW-1185">Reference proteome</keyword>
<keyword evidence="3" id="KW-0732">Signal</keyword>
<dbReference type="SUPFAM" id="SSF56954">
    <property type="entry name" value="Outer membrane efflux proteins (OEP)"/>
    <property type="match status" value="1"/>
</dbReference>
<evidence type="ECO:0000256" key="3">
    <source>
        <dbReference type="SAM" id="SignalP"/>
    </source>
</evidence>
<protein>
    <submittedName>
        <fullName evidence="4">TolC family protein</fullName>
    </submittedName>
</protein>
<evidence type="ECO:0000256" key="2">
    <source>
        <dbReference type="SAM" id="Coils"/>
    </source>
</evidence>
<dbReference type="InterPro" id="IPR003423">
    <property type="entry name" value="OMP_efflux"/>
</dbReference>
<comment type="caution">
    <text evidence="4">The sequence shown here is derived from an EMBL/GenBank/DDBJ whole genome shotgun (WGS) entry which is preliminary data.</text>
</comment>
<feature type="coiled-coil region" evidence="2">
    <location>
        <begin position="167"/>
        <end position="194"/>
    </location>
</feature>
<dbReference type="AlphaFoldDB" id="A0A9X4RV41"/>
<dbReference type="GO" id="GO:0015562">
    <property type="term" value="F:efflux transmembrane transporter activity"/>
    <property type="evidence" value="ECO:0007669"/>
    <property type="project" value="InterPro"/>
</dbReference>
<evidence type="ECO:0000313" key="4">
    <source>
        <dbReference type="EMBL" id="MDG4946798.1"/>
    </source>
</evidence>
<organism evidence="4 5">
    <name type="scientific">Profundicola chukchiensis</name>
    <dbReference type="NCBI Taxonomy" id="2961959"/>
    <lineage>
        <taxon>Bacteria</taxon>
        <taxon>Pseudomonadati</taxon>
        <taxon>Bacteroidota</taxon>
        <taxon>Flavobacteriia</taxon>
        <taxon>Flavobacteriales</taxon>
        <taxon>Weeksellaceae</taxon>
        <taxon>Profundicola</taxon>
    </lineage>
</organism>
<name>A0A9X4RV41_9FLAO</name>
<proteinExistence type="inferred from homology"/>
<dbReference type="InterPro" id="IPR010131">
    <property type="entry name" value="MdtP/NodT-like"/>
</dbReference>
<dbReference type="Pfam" id="PF02321">
    <property type="entry name" value="OEP"/>
    <property type="match status" value="2"/>
</dbReference>
<sequence>MRKGIQIICALLVSSILNAQQLEILIQEALVNNPSIQKLDYQYQVAVEKVNEVNTLGNTEFNFGFMAVRPEMDMPMERFSVSAMQMLPWFGTLPAKKAYAESVADAQLVDVDIAQRKLALSISQLYYQIYEIQAQQEVLAQNKTLLQTFEKLALTSVRVGKASPVDVMRLQIRQNELQEEIDVLNQKSVGLKAALNSLMNRDYDTPIQIVSDLEFPKNEEILAYESLNNNPELLKYDKVAYSVDQSEKLNQKESSPTLGVGVEYINQDAHPMITSSVKDMVMPMLSLSIPIFNKKYTSVSVQNEIKKQEIQAQKNERLNLLTAELSKAISQRKQSRIKFDVQKDNLEIAKNAEKILLKNYETGTIDYDEVLKIQELQLKFQKNQIQAIKDYYEQTSLIDYLIQL</sequence>
<feature type="chain" id="PRO_5040748807" evidence="3">
    <location>
        <begin position="20"/>
        <end position="404"/>
    </location>
</feature>
<reference evidence="4" key="1">
    <citation type="submission" date="2022-07" db="EMBL/GenBank/DDBJ databases">
        <title>Description and genome-wide analysis of Profundicola chukchiensis gen. nov., sp. nov., marine bacteria isolated from bottom sediments of the Chukchi Sea.</title>
        <authorList>
            <person name="Romanenko L."/>
            <person name="Otstavnykh N."/>
            <person name="Kurilenko V."/>
            <person name="Eremeev V."/>
            <person name="Velansky P."/>
            <person name="Mikhailov V."/>
            <person name="Isaeva M."/>
        </authorList>
    </citation>
    <scope>NUCLEOTIDE SEQUENCE</scope>
    <source>
        <strain evidence="4">KMM 9713</strain>
    </source>
</reference>
<dbReference type="RefSeq" id="WP_304421119.1">
    <property type="nucleotide sequence ID" value="NZ_JANCMU010000007.1"/>
</dbReference>
<accession>A0A9X4RV41</accession>
<comment type="similarity">
    <text evidence="1">Belongs to the outer membrane factor (OMF) (TC 1.B.17) family.</text>
</comment>
<feature type="signal peptide" evidence="3">
    <location>
        <begin position="1"/>
        <end position="19"/>
    </location>
</feature>
<gene>
    <name evidence="4" type="ORF">NMK71_10250</name>
</gene>
<dbReference type="PANTHER" id="PTHR30203">
    <property type="entry name" value="OUTER MEMBRANE CATION EFFLUX PROTEIN"/>
    <property type="match status" value="1"/>
</dbReference>
<dbReference type="Proteomes" id="UP001152599">
    <property type="component" value="Unassembled WGS sequence"/>
</dbReference>
<evidence type="ECO:0000313" key="5">
    <source>
        <dbReference type="Proteomes" id="UP001152599"/>
    </source>
</evidence>